<dbReference type="KEGG" id="nnv:QNH39_08365"/>
<dbReference type="EMBL" id="CP126114">
    <property type="protein sequence ID" value="WHY87830.1"/>
    <property type="molecule type" value="Genomic_DNA"/>
</dbReference>
<feature type="transmembrane region" description="Helical" evidence="1">
    <location>
        <begin position="12"/>
        <end position="30"/>
    </location>
</feature>
<evidence type="ECO:0000313" key="2">
    <source>
        <dbReference type="EMBL" id="WHY87830.1"/>
    </source>
</evidence>
<reference evidence="2" key="1">
    <citation type="submission" date="2023-05" db="EMBL/GenBank/DDBJ databases">
        <title>Comparative genomics of Bacillaceae isolates and their secondary metabolite potential.</title>
        <authorList>
            <person name="Song L."/>
            <person name="Nielsen L.J."/>
            <person name="Mohite O."/>
            <person name="Xu X."/>
            <person name="Weber T."/>
            <person name="Kovacs A.T."/>
        </authorList>
    </citation>
    <scope>NUCLEOTIDE SEQUENCE</scope>
    <source>
        <strain evidence="2">XLM17</strain>
    </source>
</reference>
<keyword evidence="1" id="KW-0812">Transmembrane</keyword>
<proteinExistence type="predicted"/>
<sequence>MKIKTAKTVQRLLWHLRWLLLAGLMGYNLYSLIVSFNLSSFLPVNGFIFAISLFIGMWEDYFDCKSKCML</sequence>
<accession>A0AA95MQM7</accession>
<feature type="transmembrane region" description="Helical" evidence="1">
    <location>
        <begin position="36"/>
        <end position="58"/>
    </location>
</feature>
<dbReference type="AlphaFoldDB" id="A0AA95MQM7"/>
<protein>
    <submittedName>
        <fullName evidence="2">Uncharacterized protein</fullName>
    </submittedName>
</protein>
<evidence type="ECO:0000313" key="3">
    <source>
        <dbReference type="Proteomes" id="UP001178288"/>
    </source>
</evidence>
<keyword evidence="1" id="KW-0472">Membrane</keyword>
<dbReference type="RefSeq" id="WP_066084636.1">
    <property type="nucleotide sequence ID" value="NZ_CP126114.1"/>
</dbReference>
<gene>
    <name evidence="2" type="ORF">QNH39_08365</name>
</gene>
<keyword evidence="3" id="KW-1185">Reference proteome</keyword>
<dbReference type="Proteomes" id="UP001178288">
    <property type="component" value="Chromosome"/>
</dbReference>
<keyword evidence="1" id="KW-1133">Transmembrane helix</keyword>
<name>A0AA95MQM7_9BACI</name>
<organism evidence="2 3">
    <name type="scientific">Neobacillus novalis</name>
    <dbReference type="NCBI Taxonomy" id="220687"/>
    <lineage>
        <taxon>Bacteria</taxon>
        <taxon>Bacillati</taxon>
        <taxon>Bacillota</taxon>
        <taxon>Bacilli</taxon>
        <taxon>Bacillales</taxon>
        <taxon>Bacillaceae</taxon>
        <taxon>Neobacillus</taxon>
    </lineage>
</organism>
<evidence type="ECO:0000256" key="1">
    <source>
        <dbReference type="SAM" id="Phobius"/>
    </source>
</evidence>